<comment type="caution">
    <text evidence="3">The sequence shown here is derived from an EMBL/GenBank/DDBJ whole genome shotgun (WGS) entry which is preliminary data.</text>
</comment>
<reference evidence="3 4" key="1">
    <citation type="journal article" date="2024" name="IMA Fungus">
        <title>IMA Genome - F19 : A genome assembly and annotation guide to empower mycologists, including annotated draft genome sequences of Ceratocystis pirilliformis, Diaporthe australafricana, Fusarium ophioides, Paecilomyces lecythidis, and Sporothrix stenoceras.</title>
        <authorList>
            <person name="Aylward J."/>
            <person name="Wilson A.M."/>
            <person name="Visagie C.M."/>
            <person name="Spraker J."/>
            <person name="Barnes I."/>
            <person name="Buitendag C."/>
            <person name="Ceriani C."/>
            <person name="Del Mar Angel L."/>
            <person name="du Plessis D."/>
            <person name="Fuchs T."/>
            <person name="Gasser K."/>
            <person name="Kramer D."/>
            <person name="Li W."/>
            <person name="Munsamy K."/>
            <person name="Piso A."/>
            <person name="Price J.L."/>
            <person name="Sonnekus B."/>
            <person name="Thomas C."/>
            <person name="van der Nest A."/>
            <person name="van Dijk A."/>
            <person name="van Heerden A."/>
            <person name="van Vuuren N."/>
            <person name="Yilmaz N."/>
            <person name="Duong T.A."/>
            <person name="van der Merwe N.A."/>
            <person name="Wingfield M.J."/>
            <person name="Wingfield B.D."/>
        </authorList>
    </citation>
    <scope>NUCLEOTIDE SEQUENCE [LARGE SCALE GENOMIC DNA]</scope>
    <source>
        <strain evidence="3 4">CMW 18167</strain>
    </source>
</reference>
<dbReference type="PANTHER" id="PTHR43544">
    <property type="entry name" value="SHORT-CHAIN DEHYDROGENASE/REDUCTASE"/>
    <property type="match status" value="1"/>
</dbReference>
<dbReference type="InterPro" id="IPR051468">
    <property type="entry name" value="Fungal_SecMetab_SDRs"/>
</dbReference>
<evidence type="ECO:0000313" key="4">
    <source>
        <dbReference type="Proteomes" id="UP001583193"/>
    </source>
</evidence>
<evidence type="ECO:0000256" key="2">
    <source>
        <dbReference type="RuleBase" id="RU000363"/>
    </source>
</evidence>
<dbReference type="CDD" id="cd05325">
    <property type="entry name" value="carb_red_sniffer_like_SDR_c"/>
    <property type="match status" value="1"/>
</dbReference>
<dbReference type="Proteomes" id="UP001583193">
    <property type="component" value="Unassembled WGS sequence"/>
</dbReference>
<protein>
    <recommendedName>
        <fullName evidence="5">Short chain oxidoreductase</fullName>
    </recommendedName>
</protein>
<sequence length="253" mass="27120">MATYLITGASRGLGASIVSLLASQPESEVATIFAAARGNNSAQLKEFTEKYPGRVKFVQLDVGDDKSVEEAARSVEQELNGKGLDVLINNAGVMPWIQGGIEKMDDLSETFDTNVTGVHRVTRQFLPLLRKGQQKKVVNISSSVGSIAMAPQFQHLSTPSYKVAKAALNALTVDYALTFAKEGFTFIAVSPGWLQTDLGGSAADLPVEVGAKEVIRITNEASKDDTGKFLDIRVPGWNSKGGPNTYNGSEIPW</sequence>
<evidence type="ECO:0008006" key="5">
    <source>
        <dbReference type="Google" id="ProtNLM"/>
    </source>
</evidence>
<dbReference type="EMBL" id="JAVDPF010000021">
    <property type="protein sequence ID" value="KAL1873743.1"/>
    <property type="molecule type" value="Genomic_DNA"/>
</dbReference>
<evidence type="ECO:0000313" key="3">
    <source>
        <dbReference type="EMBL" id="KAL1873743.1"/>
    </source>
</evidence>
<dbReference type="InterPro" id="IPR036291">
    <property type="entry name" value="NAD(P)-bd_dom_sf"/>
</dbReference>
<dbReference type="Pfam" id="PF00106">
    <property type="entry name" value="adh_short"/>
    <property type="match status" value="1"/>
</dbReference>
<organism evidence="3 4">
    <name type="scientific">Paecilomyces lecythidis</name>
    <dbReference type="NCBI Taxonomy" id="3004212"/>
    <lineage>
        <taxon>Eukaryota</taxon>
        <taxon>Fungi</taxon>
        <taxon>Dikarya</taxon>
        <taxon>Ascomycota</taxon>
        <taxon>Pezizomycotina</taxon>
        <taxon>Eurotiomycetes</taxon>
        <taxon>Eurotiomycetidae</taxon>
        <taxon>Eurotiales</taxon>
        <taxon>Thermoascaceae</taxon>
        <taxon>Paecilomyces</taxon>
    </lineage>
</organism>
<dbReference type="InterPro" id="IPR002347">
    <property type="entry name" value="SDR_fam"/>
</dbReference>
<evidence type="ECO:0000256" key="1">
    <source>
        <dbReference type="ARBA" id="ARBA00006484"/>
    </source>
</evidence>
<dbReference type="Gene3D" id="3.40.50.720">
    <property type="entry name" value="NAD(P)-binding Rossmann-like Domain"/>
    <property type="match status" value="1"/>
</dbReference>
<accession>A0ABR3XCS6</accession>
<dbReference type="SUPFAM" id="SSF51735">
    <property type="entry name" value="NAD(P)-binding Rossmann-fold domains"/>
    <property type="match status" value="1"/>
</dbReference>
<dbReference type="PRINTS" id="PR00080">
    <property type="entry name" value="SDRFAMILY"/>
</dbReference>
<name>A0ABR3XCS6_9EURO</name>
<comment type="similarity">
    <text evidence="1 2">Belongs to the short-chain dehydrogenases/reductases (SDR) family.</text>
</comment>
<keyword evidence="4" id="KW-1185">Reference proteome</keyword>
<dbReference type="PANTHER" id="PTHR43544:SF36">
    <property type="entry name" value="CHAIN OXIDOREDUCTASE (CSGA), PUTATIVE (AFU_ORTHOLOGUE AFUA_4G00910)-RELATED"/>
    <property type="match status" value="1"/>
</dbReference>
<proteinExistence type="inferred from homology"/>
<gene>
    <name evidence="3" type="ORF">Plec18167_006261</name>
</gene>
<dbReference type="PRINTS" id="PR00081">
    <property type="entry name" value="GDHRDH"/>
</dbReference>